<accession>A0A0R1NCA8</accession>
<organism evidence="2 3">
    <name type="scientific">Schleiferilactobacillus perolens DSM 12744</name>
    <dbReference type="NCBI Taxonomy" id="1423792"/>
    <lineage>
        <taxon>Bacteria</taxon>
        <taxon>Bacillati</taxon>
        <taxon>Bacillota</taxon>
        <taxon>Bacilli</taxon>
        <taxon>Lactobacillales</taxon>
        <taxon>Lactobacillaceae</taxon>
        <taxon>Schleiferilactobacillus</taxon>
    </lineage>
</organism>
<evidence type="ECO:0000256" key="1">
    <source>
        <dbReference type="RuleBase" id="RU003690"/>
    </source>
</evidence>
<gene>
    <name evidence="2" type="ORF">FD09_GL000107</name>
</gene>
<reference evidence="2 3" key="1">
    <citation type="journal article" date="2015" name="Genome Announc.">
        <title>Expanding the biotechnology potential of lactobacilli through comparative genomics of 213 strains and associated genera.</title>
        <authorList>
            <person name="Sun Z."/>
            <person name="Harris H.M."/>
            <person name="McCann A."/>
            <person name="Guo C."/>
            <person name="Argimon S."/>
            <person name="Zhang W."/>
            <person name="Yang X."/>
            <person name="Jeffery I.B."/>
            <person name="Cooney J.C."/>
            <person name="Kagawa T.F."/>
            <person name="Liu W."/>
            <person name="Song Y."/>
            <person name="Salvetti E."/>
            <person name="Wrobel A."/>
            <person name="Rasinkangas P."/>
            <person name="Parkhill J."/>
            <person name="Rea M.C."/>
            <person name="O'Sullivan O."/>
            <person name="Ritari J."/>
            <person name="Douillard F.P."/>
            <person name="Paul Ross R."/>
            <person name="Yang R."/>
            <person name="Briner A.E."/>
            <person name="Felis G.E."/>
            <person name="de Vos W.M."/>
            <person name="Barrangou R."/>
            <person name="Klaenhammer T.R."/>
            <person name="Caufield P.W."/>
            <person name="Cui Y."/>
            <person name="Zhang H."/>
            <person name="O'Toole P.W."/>
        </authorList>
    </citation>
    <scope>NUCLEOTIDE SEQUENCE [LARGE SCALE GENOMIC DNA]</scope>
    <source>
        <strain evidence="2 3">DSM 12744</strain>
    </source>
</reference>
<dbReference type="EMBL" id="AZEC01000001">
    <property type="protein sequence ID" value="KRL14459.1"/>
    <property type="molecule type" value="Genomic_DNA"/>
</dbReference>
<dbReference type="PATRIC" id="fig|1423792.3.peg.109"/>
<dbReference type="SUPFAM" id="SSF51445">
    <property type="entry name" value="(Trans)glycosidases"/>
    <property type="match status" value="1"/>
</dbReference>
<dbReference type="InterPro" id="IPR017853">
    <property type="entry name" value="GH"/>
</dbReference>
<dbReference type="InterPro" id="IPR001360">
    <property type="entry name" value="Glyco_hydro_1"/>
</dbReference>
<dbReference type="GO" id="GO:0016052">
    <property type="term" value="P:carbohydrate catabolic process"/>
    <property type="evidence" value="ECO:0007669"/>
    <property type="project" value="TreeGrafter"/>
</dbReference>
<dbReference type="Gene3D" id="3.20.20.80">
    <property type="entry name" value="Glycosidases"/>
    <property type="match status" value="1"/>
</dbReference>
<sequence length="474" mass="55723">MQIPEGFMLGAASSAWQTEGWHGKKAGQDSYLDDWFKHEYFVWHEGKGPDVATDFMTRYSEDVALMKEIGLSHYRTSINWSRFFTDYENLVVDEDYADHVNNVINALISANVEPMIAIEHYEVPQFLIDKYDGWNSKRVVDLFVGYAKILFERYGDRVHQWFTFNEPIVPQTRIHLDGLRYPHDLNPKKWMQCNYNKVLATALTVQAFRSSSQSGRIGIIHNWEFAYPRATNNQLDVLAAKRFDLLYNRVFTDPLIKGDYSPELIKLLSDNHILFNSTDEELALIKANTIDVIGLNLYFPKRVKTPEHQWDPSAPFNPRKYYSDFELPGRKMNNSRGWEIYPPMMYDMAKVMRDDYNNFPWFISENGMGTENERRFKNSSGQIQDDYRINFISEHLWWLLKAVHEGANCEGYMLWAFTDNVSPMNAFKNRYGLVEIDLEDNLARHLKKSGLWYHELIETKQLNYSTRFAYRSQA</sequence>
<dbReference type="AlphaFoldDB" id="A0A0R1NCA8"/>
<dbReference type="Pfam" id="PF00232">
    <property type="entry name" value="Glyco_hydro_1"/>
    <property type="match status" value="1"/>
</dbReference>
<proteinExistence type="inferred from homology"/>
<dbReference type="PANTHER" id="PTHR10353">
    <property type="entry name" value="GLYCOSYL HYDROLASE"/>
    <property type="match status" value="1"/>
</dbReference>
<evidence type="ECO:0000313" key="3">
    <source>
        <dbReference type="Proteomes" id="UP000051330"/>
    </source>
</evidence>
<dbReference type="Proteomes" id="UP000051330">
    <property type="component" value="Unassembled WGS sequence"/>
</dbReference>
<dbReference type="RefSeq" id="WP_057817183.1">
    <property type="nucleotide sequence ID" value="NZ_AZEC01000001.1"/>
</dbReference>
<protein>
    <submittedName>
        <fullName evidence="2">Beta-glucosidase</fullName>
    </submittedName>
</protein>
<name>A0A0R1NCA8_9LACO</name>
<comment type="caution">
    <text evidence="2">The sequence shown here is derived from an EMBL/GenBank/DDBJ whole genome shotgun (WGS) entry which is preliminary data.</text>
</comment>
<dbReference type="STRING" id="1423792.FD09_GL000107"/>
<dbReference type="OrthoDB" id="9765195at2"/>
<dbReference type="GO" id="GO:0005829">
    <property type="term" value="C:cytosol"/>
    <property type="evidence" value="ECO:0007669"/>
    <property type="project" value="TreeGrafter"/>
</dbReference>
<comment type="similarity">
    <text evidence="1">Belongs to the glycosyl hydrolase 1 family.</text>
</comment>
<dbReference type="PRINTS" id="PR00131">
    <property type="entry name" value="GLHYDRLASE1"/>
</dbReference>
<dbReference type="GO" id="GO:0008422">
    <property type="term" value="F:beta-glucosidase activity"/>
    <property type="evidence" value="ECO:0007669"/>
    <property type="project" value="TreeGrafter"/>
</dbReference>
<evidence type="ECO:0000313" key="2">
    <source>
        <dbReference type="EMBL" id="KRL14459.1"/>
    </source>
</evidence>
<keyword evidence="3" id="KW-1185">Reference proteome</keyword>
<dbReference type="PANTHER" id="PTHR10353:SF139">
    <property type="entry name" value="6-PHOSPHO-BETA-GLUCOSIDASE GMUD"/>
    <property type="match status" value="1"/>
</dbReference>